<protein>
    <submittedName>
        <fullName evidence="1">Uncharacterized protein</fullName>
    </submittedName>
</protein>
<keyword evidence="2" id="KW-1185">Reference proteome</keyword>
<gene>
    <name evidence="1" type="ORF">AVEN_197212_1</name>
</gene>
<evidence type="ECO:0000313" key="1">
    <source>
        <dbReference type="EMBL" id="GBM52906.1"/>
    </source>
</evidence>
<reference evidence="1 2" key="1">
    <citation type="journal article" date="2019" name="Sci. Rep.">
        <title>Orb-weaving spider Araneus ventricosus genome elucidates the spidroin gene catalogue.</title>
        <authorList>
            <person name="Kono N."/>
            <person name="Nakamura H."/>
            <person name="Ohtoshi R."/>
            <person name="Moran D.A.P."/>
            <person name="Shinohara A."/>
            <person name="Yoshida Y."/>
            <person name="Fujiwara M."/>
            <person name="Mori M."/>
            <person name="Tomita M."/>
            <person name="Arakawa K."/>
        </authorList>
    </citation>
    <scope>NUCLEOTIDE SEQUENCE [LARGE SCALE GENOMIC DNA]</scope>
</reference>
<proteinExistence type="predicted"/>
<sequence>MDKRKIQRRITRKILEVISLQQREDLSPLRHLEKITTKRQQEMYSPRRRTLHQKEELSNVMGVELQDMYRLNNLLKIYRRSKRFCKQSQFVYIRSTNISFQFNCSQKFRSGICFIC</sequence>
<dbReference type="EMBL" id="BGPR01001399">
    <property type="protein sequence ID" value="GBM52906.1"/>
    <property type="molecule type" value="Genomic_DNA"/>
</dbReference>
<organism evidence="1 2">
    <name type="scientific">Araneus ventricosus</name>
    <name type="common">Orbweaver spider</name>
    <name type="synonym">Epeira ventricosa</name>
    <dbReference type="NCBI Taxonomy" id="182803"/>
    <lineage>
        <taxon>Eukaryota</taxon>
        <taxon>Metazoa</taxon>
        <taxon>Ecdysozoa</taxon>
        <taxon>Arthropoda</taxon>
        <taxon>Chelicerata</taxon>
        <taxon>Arachnida</taxon>
        <taxon>Araneae</taxon>
        <taxon>Araneomorphae</taxon>
        <taxon>Entelegynae</taxon>
        <taxon>Araneoidea</taxon>
        <taxon>Araneidae</taxon>
        <taxon>Araneus</taxon>
    </lineage>
</organism>
<comment type="caution">
    <text evidence="1">The sequence shown here is derived from an EMBL/GenBank/DDBJ whole genome shotgun (WGS) entry which is preliminary data.</text>
</comment>
<evidence type="ECO:0000313" key="2">
    <source>
        <dbReference type="Proteomes" id="UP000499080"/>
    </source>
</evidence>
<name>A0A4Y2GJE7_ARAVE</name>
<dbReference type="Proteomes" id="UP000499080">
    <property type="component" value="Unassembled WGS sequence"/>
</dbReference>
<accession>A0A4Y2GJE7</accession>
<dbReference type="AlphaFoldDB" id="A0A4Y2GJE7"/>